<reference evidence="2" key="1">
    <citation type="submission" date="2021-03" db="EMBL/GenBank/DDBJ databases">
        <authorList>
            <person name="Tagirdzhanova G."/>
        </authorList>
    </citation>
    <scope>NUCLEOTIDE SEQUENCE</scope>
</reference>
<organism evidence="2 3">
    <name type="scientific">Alectoria fallacina</name>
    <dbReference type="NCBI Taxonomy" id="1903189"/>
    <lineage>
        <taxon>Eukaryota</taxon>
        <taxon>Fungi</taxon>
        <taxon>Dikarya</taxon>
        <taxon>Ascomycota</taxon>
        <taxon>Pezizomycotina</taxon>
        <taxon>Lecanoromycetes</taxon>
        <taxon>OSLEUM clade</taxon>
        <taxon>Lecanoromycetidae</taxon>
        <taxon>Lecanorales</taxon>
        <taxon>Lecanorineae</taxon>
        <taxon>Parmeliaceae</taxon>
        <taxon>Alectoria</taxon>
    </lineage>
</organism>
<dbReference type="SUPFAM" id="SSF53613">
    <property type="entry name" value="Ribokinase-like"/>
    <property type="match status" value="1"/>
</dbReference>
<dbReference type="Proteomes" id="UP000664203">
    <property type="component" value="Unassembled WGS sequence"/>
</dbReference>
<dbReference type="PANTHER" id="PTHR47098:SF2">
    <property type="entry name" value="PROTEIN MAK32"/>
    <property type="match status" value="1"/>
</dbReference>
<dbReference type="EMBL" id="CAJPDR010000269">
    <property type="protein sequence ID" value="CAF9929507.1"/>
    <property type="molecule type" value="Genomic_DNA"/>
</dbReference>
<protein>
    <recommendedName>
        <fullName evidence="1">Carbohydrate kinase PfkB domain-containing protein</fullName>
    </recommendedName>
</protein>
<evidence type="ECO:0000313" key="2">
    <source>
        <dbReference type="EMBL" id="CAF9929507.1"/>
    </source>
</evidence>
<proteinExistence type="predicted"/>
<accession>A0A8H3FUV3</accession>
<dbReference type="Pfam" id="PF00294">
    <property type="entry name" value="PfkB"/>
    <property type="match status" value="1"/>
</dbReference>
<comment type="caution">
    <text evidence="2">The sequence shown here is derived from an EMBL/GenBank/DDBJ whole genome shotgun (WGS) entry which is preliminary data.</text>
</comment>
<dbReference type="OrthoDB" id="497927at2759"/>
<name>A0A8H3FUV3_9LECA</name>
<evidence type="ECO:0000259" key="1">
    <source>
        <dbReference type="Pfam" id="PF00294"/>
    </source>
</evidence>
<dbReference type="AlphaFoldDB" id="A0A8H3FUV3"/>
<dbReference type="InterPro" id="IPR011611">
    <property type="entry name" value="PfkB_dom"/>
</dbReference>
<gene>
    <name evidence="2" type="ORF">ALECFALPRED_004340</name>
</gene>
<keyword evidence="3" id="KW-1185">Reference proteome</keyword>
<dbReference type="InterPro" id="IPR029056">
    <property type="entry name" value="Ribokinase-like"/>
</dbReference>
<feature type="domain" description="Carbohydrate kinase PfkB" evidence="1">
    <location>
        <begin position="86"/>
        <end position="200"/>
    </location>
</feature>
<dbReference type="Gene3D" id="3.40.1190.20">
    <property type="match status" value="1"/>
</dbReference>
<dbReference type="PANTHER" id="PTHR47098">
    <property type="entry name" value="PROTEIN MAK32"/>
    <property type="match status" value="1"/>
</dbReference>
<evidence type="ECO:0000313" key="3">
    <source>
        <dbReference type="Proteomes" id="UP000664203"/>
    </source>
</evidence>
<sequence length="312" mass="34835">MFRDFLTPKTQIDHTMLGGPFLMLTIYHLIRTPTPCIELVKGIMSRRKAFTNEYPKLNSGTSETPFIVWEPMEHCCRPSELPSVFEAMAFVDVFSPNDRELSTLFEEEDQGGGTMAQQDLQQYCKTLLAQGFGLKPSAVVIRRGEDRCFVASHTRNVGLPAYHTPLQNVKQGDRAAWKNKVADPTGGGNAFLGGYCIGLLIDEWRDIGPDLTRFAGGALIGSIAASFAIEQSGMPKVTYHEEKELWNGERSLDRLNVMRERVEKLNMPKVSGDLSDEFAPWEVSEGSATNNTTSQCLVYRQSTIKDARTRVS</sequence>